<feature type="compositionally biased region" description="Basic residues" evidence="1">
    <location>
        <begin position="398"/>
        <end position="410"/>
    </location>
</feature>
<feature type="region of interest" description="Disordered" evidence="1">
    <location>
        <begin position="216"/>
        <end position="554"/>
    </location>
</feature>
<feature type="compositionally biased region" description="Basic residues" evidence="1">
    <location>
        <begin position="499"/>
        <end position="520"/>
    </location>
</feature>
<evidence type="ECO:0000313" key="2">
    <source>
        <dbReference type="EMBL" id="KAL0639829.1"/>
    </source>
</evidence>
<comment type="caution">
    <text evidence="2">The sequence shown here is derived from an EMBL/GenBank/DDBJ whole genome shotgun (WGS) entry which is preliminary data.</text>
</comment>
<organism evidence="2 3">
    <name type="scientific">Discina gigas</name>
    <dbReference type="NCBI Taxonomy" id="1032678"/>
    <lineage>
        <taxon>Eukaryota</taxon>
        <taxon>Fungi</taxon>
        <taxon>Dikarya</taxon>
        <taxon>Ascomycota</taxon>
        <taxon>Pezizomycotina</taxon>
        <taxon>Pezizomycetes</taxon>
        <taxon>Pezizales</taxon>
        <taxon>Discinaceae</taxon>
        <taxon>Discina</taxon>
    </lineage>
</organism>
<feature type="region of interest" description="Disordered" evidence="1">
    <location>
        <begin position="1"/>
        <end position="198"/>
    </location>
</feature>
<feature type="compositionally biased region" description="Pro residues" evidence="1">
    <location>
        <begin position="67"/>
        <end position="80"/>
    </location>
</feature>
<feature type="compositionally biased region" description="Basic and acidic residues" evidence="1">
    <location>
        <begin position="622"/>
        <end position="631"/>
    </location>
</feature>
<proteinExistence type="predicted"/>
<dbReference type="Proteomes" id="UP001447188">
    <property type="component" value="Unassembled WGS sequence"/>
</dbReference>
<feature type="compositionally biased region" description="Low complexity" evidence="1">
    <location>
        <begin position="185"/>
        <end position="198"/>
    </location>
</feature>
<dbReference type="EMBL" id="JBBBZM010000008">
    <property type="protein sequence ID" value="KAL0639829.1"/>
    <property type="molecule type" value="Genomic_DNA"/>
</dbReference>
<feature type="compositionally biased region" description="Polar residues" evidence="1">
    <location>
        <begin position="122"/>
        <end position="139"/>
    </location>
</feature>
<reference evidence="2 3" key="1">
    <citation type="submission" date="2024-02" db="EMBL/GenBank/DDBJ databases">
        <title>Discinaceae phylogenomics.</title>
        <authorList>
            <person name="Dirks A.C."/>
            <person name="James T.Y."/>
        </authorList>
    </citation>
    <scope>NUCLEOTIDE SEQUENCE [LARGE SCALE GENOMIC DNA]</scope>
    <source>
        <strain evidence="2 3">ACD0624</strain>
    </source>
</reference>
<feature type="compositionally biased region" description="Polar residues" evidence="1">
    <location>
        <begin position="28"/>
        <end position="57"/>
    </location>
</feature>
<feature type="region of interest" description="Disordered" evidence="1">
    <location>
        <begin position="615"/>
        <end position="645"/>
    </location>
</feature>
<protein>
    <submittedName>
        <fullName evidence="2">Uncharacterized protein</fullName>
    </submittedName>
</protein>
<feature type="compositionally biased region" description="Low complexity" evidence="1">
    <location>
        <begin position="81"/>
        <end position="96"/>
    </location>
</feature>
<feature type="compositionally biased region" description="Low complexity" evidence="1">
    <location>
        <begin position="242"/>
        <end position="277"/>
    </location>
</feature>
<feature type="compositionally biased region" description="Pro residues" evidence="1">
    <location>
        <begin position="297"/>
        <end position="311"/>
    </location>
</feature>
<gene>
    <name evidence="2" type="ORF">Q9L58_001145</name>
</gene>
<keyword evidence="3" id="KW-1185">Reference proteome</keyword>
<feature type="compositionally biased region" description="Polar residues" evidence="1">
    <location>
        <begin position="157"/>
        <end position="168"/>
    </location>
</feature>
<accession>A0ABR3GV56</accession>
<feature type="compositionally biased region" description="Low complexity" evidence="1">
    <location>
        <begin position="531"/>
        <end position="549"/>
    </location>
</feature>
<evidence type="ECO:0000256" key="1">
    <source>
        <dbReference type="SAM" id="MobiDB-lite"/>
    </source>
</evidence>
<name>A0ABR3GV56_9PEZI</name>
<feature type="compositionally biased region" description="Polar residues" evidence="1">
    <location>
        <begin position="423"/>
        <end position="435"/>
    </location>
</feature>
<evidence type="ECO:0000313" key="3">
    <source>
        <dbReference type="Proteomes" id="UP001447188"/>
    </source>
</evidence>
<sequence>MASYQPYVEDYNSELSEAVPLTRRQTTKRSSGLSNSTSADASSYETEGNSVSDSGYSSHAEAGTPRESPPPRKSTTPAPPSRTQTQSARPSRSSSNPAPPPFTRPSGKVFPRTVSPAVPRNIPSSYNTVRRESSPATSAGGSDDCDCPDCGKVPSKPVTSGSSPSRSNGVWPVPVPVPAPEHSYHGYSSSPSSSAYAPFQYPSEYDGYNAKTVYPEFIQEPSSSRRERSPKSSMPPLPRPVSTFVGSSATSSSHTPSGSWSQSSYNSGYSHHSSSPALAPPTPASTCPPSYGSSMYAPPPMDTSPHGPSPRPTYDNSPYAPPVSAPSYGYTYAPDPWAQSPVPPAPNYHQAPEPSYHPVQEYSSMPPPPPIPNRRNSMRAQANAGAAIPEPSSDYHHAHGSHRRERRPSNRVHNGERPVSWYGQPQFQDVPNRSVSVPPVQAESAPISSSSRRLATPQPPRRRDSNTSRGSGDSSSRHHPSSLSRAMESCAIDDEPPHRSSHHGHSHHRSSGHHEHHHALARRDTGTMMQSSRSNRSSDSDSSGHSYNSGREELVVLDSDEPFTMRYPAGIPVKLQLNGGHTPRRISLKSRDKNENVKFSIAYRYVQQRQQQVHAQLQHGAQMEHYDRRTTASEYPQRGYERQRV</sequence>